<comment type="caution">
    <text evidence="1">The sequence shown here is derived from an EMBL/GenBank/DDBJ whole genome shotgun (WGS) entry which is preliminary data.</text>
</comment>
<dbReference type="AlphaFoldDB" id="A0A4U6S8W3"/>
<dbReference type="PANTHER" id="PTHR47628">
    <property type="match status" value="1"/>
</dbReference>
<sequence>MACNLPQPAMLFESNKNNNPSRPSNSVEGLIMSNLTQTTSAPWRIGVLFSRTGFMSVIEETQYQGTQLAIEEVNEAGGVCGRELVPVAYDPGSDSAAYGHYAKRLMIEDQVSTIFGCYTSSSRKAVLPVVERLNGLLWYPTLYEGFEASPNVIYTGASPNQNSLALCRYLMDTFGTRFYFVGSDYIYPRESNRVMRELLKSNGGSVVGERYVNVYARWQDFVPIIQDIKRVRPDVIFSTVVGEGTVFLYQAYANVGLDPKQVPIASLTTTEAEIAAMGFDVGEGHVTAASYFQGVEGSANNAFVQRFKKRFGADISTNMCAEASYFQLHLFAKALEQVNSLDTEVLRSMVFGTSFDAPQGAVTVNPMSGHTDLWTRIGRANRQGQFDVVSQSKEPVHADPFLIGYGRATQTGSVQ</sequence>
<protein>
    <submittedName>
        <fullName evidence="1">Amino acid ABC transporter substrate-binding protein</fullName>
    </submittedName>
</protein>
<organism evidence="1 2">
    <name type="scientific">Bradyrhizobium elkanii</name>
    <dbReference type="NCBI Taxonomy" id="29448"/>
    <lineage>
        <taxon>Bacteria</taxon>
        <taxon>Pseudomonadati</taxon>
        <taxon>Pseudomonadota</taxon>
        <taxon>Alphaproteobacteria</taxon>
        <taxon>Hyphomicrobiales</taxon>
        <taxon>Nitrobacteraceae</taxon>
        <taxon>Bradyrhizobium</taxon>
    </lineage>
</organism>
<dbReference type="Pfam" id="PF13433">
    <property type="entry name" value="Peripla_BP_5"/>
    <property type="match status" value="1"/>
</dbReference>
<dbReference type="Gene3D" id="3.40.50.2300">
    <property type="match status" value="2"/>
</dbReference>
<dbReference type="GO" id="GO:0033218">
    <property type="term" value="F:amide binding"/>
    <property type="evidence" value="ECO:0007669"/>
    <property type="project" value="InterPro"/>
</dbReference>
<dbReference type="CDD" id="cd06357">
    <property type="entry name" value="PBP1_AmiC"/>
    <property type="match status" value="1"/>
</dbReference>
<reference evidence="1 2" key="1">
    <citation type="submission" date="2019-05" db="EMBL/GenBank/DDBJ databases">
        <title>Draft Genome of Bradyrhizobium elkanii strain SEMIA 938, Used in Commercial Inoculants for Lupinus spp. in Brazil.</title>
        <authorList>
            <person name="Hungria M."/>
            <person name="Delamuta J.R.M."/>
            <person name="Ribeiro R.A."/>
            <person name="Nogueira M.A."/>
        </authorList>
    </citation>
    <scope>NUCLEOTIDE SEQUENCE [LARGE SCALE GENOMIC DNA]</scope>
    <source>
        <strain evidence="1 2">Semia 938</strain>
    </source>
</reference>
<dbReference type="InterPro" id="IPR039570">
    <property type="entry name" value="AmiC_PBP1"/>
</dbReference>
<dbReference type="EMBL" id="SZZP01000001">
    <property type="protein sequence ID" value="TKV83688.1"/>
    <property type="molecule type" value="Genomic_DNA"/>
</dbReference>
<accession>A0A4U6S8W3</accession>
<proteinExistence type="predicted"/>
<dbReference type="Proteomes" id="UP000305095">
    <property type="component" value="Unassembled WGS sequence"/>
</dbReference>
<dbReference type="InterPro" id="IPR028082">
    <property type="entry name" value="Peripla_BP_I"/>
</dbReference>
<name>A0A4U6S8W3_BRAEL</name>
<evidence type="ECO:0000313" key="2">
    <source>
        <dbReference type="Proteomes" id="UP000305095"/>
    </source>
</evidence>
<gene>
    <name evidence="1" type="ORF">FDV58_00300</name>
</gene>
<dbReference type="SUPFAM" id="SSF53822">
    <property type="entry name" value="Periplasmic binding protein-like I"/>
    <property type="match status" value="1"/>
</dbReference>
<evidence type="ECO:0000313" key="1">
    <source>
        <dbReference type="EMBL" id="TKV83688.1"/>
    </source>
</evidence>
<dbReference type="PANTHER" id="PTHR47628:SF1">
    <property type="entry name" value="ALIPHATIC AMIDASE EXPRESSION-REGULATING PROTEIN"/>
    <property type="match status" value="1"/>
</dbReference>